<sequence>NFYMQKLMVILFNSGGVNLTYLVYILELHLKRLTMFYDIKNHWIFHIVHVLSETVTFFHTICDSRGSPN</sequence>
<dbReference type="AlphaFoldDB" id="S4PEH5"/>
<evidence type="ECO:0000313" key="2">
    <source>
        <dbReference type="EMBL" id="JAA89349.1"/>
    </source>
</evidence>
<accession>S4PEH5</accession>
<keyword evidence="1" id="KW-1133">Transmembrane helix</keyword>
<reference evidence="2" key="1">
    <citation type="journal article" date="2013" name="BMC Genomics">
        <title>Unscrambling butterfly oogenesis.</title>
        <authorList>
            <person name="Carter J.M."/>
            <person name="Baker S.C."/>
            <person name="Pink R."/>
            <person name="Carter D.R."/>
            <person name="Collins A."/>
            <person name="Tomlin J."/>
            <person name="Gibbs M."/>
            <person name="Breuker C.J."/>
        </authorList>
    </citation>
    <scope>NUCLEOTIDE SEQUENCE</scope>
    <source>
        <tissue evidence="2">Ovary</tissue>
    </source>
</reference>
<protein>
    <submittedName>
        <fullName evidence="2">Uncharacterized protein</fullName>
    </submittedName>
</protein>
<feature type="transmembrane region" description="Helical" evidence="1">
    <location>
        <begin position="6"/>
        <end position="26"/>
    </location>
</feature>
<feature type="non-terminal residue" evidence="2">
    <location>
        <position position="1"/>
    </location>
</feature>
<proteinExistence type="predicted"/>
<evidence type="ECO:0000256" key="1">
    <source>
        <dbReference type="SAM" id="Phobius"/>
    </source>
</evidence>
<keyword evidence="1" id="KW-0472">Membrane</keyword>
<reference evidence="2" key="2">
    <citation type="submission" date="2013-05" db="EMBL/GenBank/DDBJ databases">
        <authorList>
            <person name="Carter J.-M."/>
            <person name="Baker S.C."/>
            <person name="Pink R."/>
            <person name="Carter D.R.F."/>
            <person name="Collins A."/>
            <person name="Tomlin J."/>
            <person name="Gibbs M."/>
            <person name="Breuker C.J."/>
        </authorList>
    </citation>
    <scope>NUCLEOTIDE SEQUENCE</scope>
    <source>
        <tissue evidence="2">Ovary</tissue>
    </source>
</reference>
<keyword evidence="1" id="KW-0812">Transmembrane</keyword>
<organism evidence="2">
    <name type="scientific">Pararge aegeria</name>
    <name type="common">speckled wood butterfly</name>
    <dbReference type="NCBI Taxonomy" id="116150"/>
    <lineage>
        <taxon>Eukaryota</taxon>
        <taxon>Metazoa</taxon>
        <taxon>Ecdysozoa</taxon>
        <taxon>Arthropoda</taxon>
        <taxon>Hexapoda</taxon>
        <taxon>Insecta</taxon>
        <taxon>Pterygota</taxon>
        <taxon>Neoptera</taxon>
        <taxon>Endopterygota</taxon>
        <taxon>Lepidoptera</taxon>
        <taxon>Glossata</taxon>
        <taxon>Ditrysia</taxon>
        <taxon>Papilionoidea</taxon>
        <taxon>Nymphalidae</taxon>
        <taxon>Satyrinae</taxon>
        <taxon>Satyrini</taxon>
        <taxon>Parargina</taxon>
        <taxon>Pararge</taxon>
    </lineage>
</organism>
<dbReference type="EMBL" id="GAIX01003211">
    <property type="protein sequence ID" value="JAA89349.1"/>
    <property type="molecule type" value="Transcribed_RNA"/>
</dbReference>
<name>S4PEH5_9NEOP</name>